<reference evidence="7" key="1">
    <citation type="submission" date="2018-05" db="EMBL/GenBank/DDBJ databases">
        <authorList>
            <person name="Lanie J.A."/>
            <person name="Ng W.-L."/>
            <person name="Kazmierczak K.M."/>
            <person name="Andrzejewski T.M."/>
            <person name="Davidsen T.M."/>
            <person name="Wayne K.J."/>
            <person name="Tettelin H."/>
            <person name="Glass J.I."/>
            <person name="Rusch D."/>
            <person name="Podicherti R."/>
            <person name="Tsui H.-C.T."/>
            <person name="Winkler M.E."/>
        </authorList>
    </citation>
    <scope>NUCLEOTIDE SEQUENCE</scope>
</reference>
<evidence type="ECO:0000256" key="2">
    <source>
        <dbReference type="ARBA" id="ARBA00022723"/>
    </source>
</evidence>
<dbReference type="Pfam" id="PF00596">
    <property type="entry name" value="Aldolase_II"/>
    <property type="match status" value="1"/>
</dbReference>
<dbReference type="NCBIfam" id="NF006047">
    <property type="entry name" value="PRK08193.1"/>
    <property type="match status" value="1"/>
</dbReference>
<dbReference type="GO" id="GO:0019323">
    <property type="term" value="P:pentose catabolic process"/>
    <property type="evidence" value="ECO:0007669"/>
    <property type="project" value="TreeGrafter"/>
</dbReference>
<dbReference type="SUPFAM" id="SSF53639">
    <property type="entry name" value="AraD/HMP-PK domain-like"/>
    <property type="match status" value="1"/>
</dbReference>
<keyword evidence="3" id="KW-0862">Zinc</keyword>
<protein>
    <recommendedName>
        <fullName evidence="6">Class II aldolase/adducin N-terminal domain-containing protein</fullName>
    </recommendedName>
</protein>
<sequence>MNSNIKALRERVCQANIDLVKYDLVTLTWGNVSGIDRDEGLVAIKPSGVDYDALQPEHMVIVDLEGNVVESDFRASSDTPTHVRLYQEFESIEGVAHSHSLYATMFCQACQEIPCFGTTHADHFHGNVPLARFLTEEEVSEDYEGNTGTVIIERFANLNPAEIPGVLVSGHAPFSWGKSPVDAVRNLLILERVARIAIGTLHLDSEASSLPKHILNKHYERKHGPEAYYGQKND</sequence>
<dbReference type="GO" id="GO:0046872">
    <property type="term" value="F:metal ion binding"/>
    <property type="evidence" value="ECO:0007669"/>
    <property type="project" value="UniProtKB-KW"/>
</dbReference>
<evidence type="ECO:0000259" key="6">
    <source>
        <dbReference type="SMART" id="SM01007"/>
    </source>
</evidence>
<proteinExistence type="predicted"/>
<dbReference type="PANTHER" id="PTHR22789">
    <property type="entry name" value="FUCULOSE PHOSPHATE ALDOLASE"/>
    <property type="match status" value="1"/>
</dbReference>
<dbReference type="EMBL" id="UINC01015571">
    <property type="protein sequence ID" value="SVA65476.1"/>
    <property type="molecule type" value="Genomic_DNA"/>
</dbReference>
<name>A0A381XL34_9ZZZZ</name>
<dbReference type="FunFam" id="3.40.225.10:FF:000001">
    <property type="entry name" value="L-ribulose-5-phosphate 4-epimerase UlaF"/>
    <property type="match status" value="1"/>
</dbReference>
<dbReference type="SMART" id="SM01007">
    <property type="entry name" value="Aldolase_II"/>
    <property type="match status" value="1"/>
</dbReference>
<accession>A0A381XL34</accession>
<evidence type="ECO:0000256" key="4">
    <source>
        <dbReference type="ARBA" id="ARBA00023235"/>
    </source>
</evidence>
<evidence type="ECO:0000256" key="3">
    <source>
        <dbReference type="ARBA" id="ARBA00022833"/>
    </source>
</evidence>
<dbReference type="InterPro" id="IPR001303">
    <property type="entry name" value="Aldolase_II/adducin_N"/>
</dbReference>
<gene>
    <name evidence="7" type="ORF">METZ01_LOCUS118330</name>
</gene>
<dbReference type="GO" id="GO:0016832">
    <property type="term" value="F:aldehyde-lyase activity"/>
    <property type="evidence" value="ECO:0007669"/>
    <property type="project" value="TreeGrafter"/>
</dbReference>
<keyword evidence="4" id="KW-0413">Isomerase</keyword>
<keyword evidence="5" id="KW-0119">Carbohydrate metabolism</keyword>
<evidence type="ECO:0000256" key="5">
    <source>
        <dbReference type="ARBA" id="ARBA00023277"/>
    </source>
</evidence>
<dbReference type="GO" id="GO:0016853">
    <property type="term" value="F:isomerase activity"/>
    <property type="evidence" value="ECO:0007669"/>
    <property type="project" value="UniProtKB-KW"/>
</dbReference>
<feature type="domain" description="Class II aldolase/adducin N-terminal" evidence="6">
    <location>
        <begin position="10"/>
        <end position="198"/>
    </location>
</feature>
<evidence type="ECO:0000313" key="7">
    <source>
        <dbReference type="EMBL" id="SVA65476.1"/>
    </source>
</evidence>
<dbReference type="Gene3D" id="3.40.225.10">
    <property type="entry name" value="Class II aldolase/adducin N-terminal domain"/>
    <property type="match status" value="1"/>
</dbReference>
<comment type="cofactor">
    <cofactor evidence="1">
        <name>Zn(2+)</name>
        <dbReference type="ChEBI" id="CHEBI:29105"/>
    </cofactor>
</comment>
<dbReference type="PANTHER" id="PTHR22789:SF8">
    <property type="entry name" value="L-RIBULOSE-5-PHOSPHATE 4-EPIMERASE SGBE"/>
    <property type="match status" value="1"/>
</dbReference>
<organism evidence="7">
    <name type="scientific">marine metagenome</name>
    <dbReference type="NCBI Taxonomy" id="408172"/>
    <lineage>
        <taxon>unclassified sequences</taxon>
        <taxon>metagenomes</taxon>
        <taxon>ecological metagenomes</taxon>
    </lineage>
</organism>
<keyword evidence="2" id="KW-0479">Metal-binding</keyword>
<dbReference type="GO" id="GO:0005829">
    <property type="term" value="C:cytosol"/>
    <property type="evidence" value="ECO:0007669"/>
    <property type="project" value="TreeGrafter"/>
</dbReference>
<evidence type="ECO:0000256" key="1">
    <source>
        <dbReference type="ARBA" id="ARBA00001947"/>
    </source>
</evidence>
<dbReference type="InterPro" id="IPR036409">
    <property type="entry name" value="Aldolase_II/adducin_N_sf"/>
</dbReference>
<dbReference type="AlphaFoldDB" id="A0A381XL34"/>
<dbReference type="InterPro" id="IPR050197">
    <property type="entry name" value="Aldolase_class_II_sugar_metab"/>
</dbReference>